<name>A0A430Q1H4_SCHBO</name>
<organism evidence="1 2">
    <name type="scientific">Schistosoma bovis</name>
    <name type="common">Blood fluke</name>
    <dbReference type="NCBI Taxonomy" id="6184"/>
    <lineage>
        <taxon>Eukaryota</taxon>
        <taxon>Metazoa</taxon>
        <taxon>Spiralia</taxon>
        <taxon>Lophotrochozoa</taxon>
        <taxon>Platyhelminthes</taxon>
        <taxon>Trematoda</taxon>
        <taxon>Digenea</taxon>
        <taxon>Strigeidida</taxon>
        <taxon>Schistosomatoidea</taxon>
        <taxon>Schistosomatidae</taxon>
        <taxon>Schistosoma</taxon>
    </lineage>
</organism>
<proteinExistence type="predicted"/>
<comment type="caution">
    <text evidence="1">The sequence shown here is derived from an EMBL/GenBank/DDBJ whole genome shotgun (WGS) entry which is preliminary data.</text>
</comment>
<dbReference type="Proteomes" id="UP000290809">
    <property type="component" value="Unassembled WGS sequence"/>
</dbReference>
<sequence>MFVCFDLQQSLLPMKNKNRTTIRLSEQISGYMIDEISSESSEGGRRFLRNPEKRINKNVVRKQSPATTEDENTEDLLTPFSAGKTSIDFNKYSTQRVFNSKLTNSNGTKSKEFEKYCINNNVVNEPLVVRINNENDLSRISALSFNDKNSLTDASREFEIISYVCSCYLLYNVFSNHKLAPTNSYGPLNKTNLRETISYKKISKTVSETQQTKDAEVQTVWSGDFSQNYHVPHKLPIIKYEEIPNSTVNTTLEMQNITSSLINYKTLHSKCHISRSFL</sequence>
<accession>A0A430Q1H4</accession>
<gene>
    <name evidence="1" type="ORF">DC041_0006465</name>
</gene>
<dbReference type="EMBL" id="QMKO01003303">
    <property type="protein sequence ID" value="RTG81539.1"/>
    <property type="molecule type" value="Genomic_DNA"/>
</dbReference>
<reference evidence="1 2" key="1">
    <citation type="journal article" date="2019" name="PLoS Pathog.">
        <title>Genome sequence of the bovine parasite Schistosoma bovis Tanzania.</title>
        <authorList>
            <person name="Oey H."/>
            <person name="Zakrzewski M."/>
            <person name="Gobert G."/>
            <person name="Gravermann K."/>
            <person name="Stoye J."/>
            <person name="Jones M."/>
            <person name="Mcmanus D."/>
            <person name="Krause L."/>
        </authorList>
    </citation>
    <scope>NUCLEOTIDE SEQUENCE [LARGE SCALE GENOMIC DNA]</scope>
    <source>
        <strain evidence="1 2">TAN1997</strain>
    </source>
</reference>
<evidence type="ECO:0000313" key="2">
    <source>
        <dbReference type="Proteomes" id="UP000290809"/>
    </source>
</evidence>
<keyword evidence="2" id="KW-1185">Reference proteome</keyword>
<dbReference type="AlphaFoldDB" id="A0A430Q1H4"/>
<evidence type="ECO:0000313" key="1">
    <source>
        <dbReference type="EMBL" id="RTG81539.1"/>
    </source>
</evidence>
<protein>
    <submittedName>
        <fullName evidence="1">Uncharacterized protein</fullName>
    </submittedName>
</protein>